<protein>
    <submittedName>
        <fullName evidence="2">Uncharacterized protein</fullName>
    </submittedName>
</protein>
<gene>
    <name evidence="2" type="ORF">CDL15_Pgr004645</name>
</gene>
<evidence type="ECO:0000256" key="1">
    <source>
        <dbReference type="SAM" id="MobiDB-lite"/>
    </source>
</evidence>
<dbReference type="AlphaFoldDB" id="A0A218WRT2"/>
<feature type="region of interest" description="Disordered" evidence="1">
    <location>
        <begin position="18"/>
        <end position="43"/>
    </location>
</feature>
<name>A0A218WRT2_PUNGR</name>
<evidence type="ECO:0000313" key="3">
    <source>
        <dbReference type="Proteomes" id="UP000197138"/>
    </source>
</evidence>
<comment type="caution">
    <text evidence="2">The sequence shown here is derived from an EMBL/GenBank/DDBJ whole genome shotgun (WGS) entry which is preliminary data.</text>
</comment>
<dbReference type="EMBL" id="MTKT01003655">
    <property type="protein sequence ID" value="OWM74682.1"/>
    <property type="molecule type" value="Genomic_DNA"/>
</dbReference>
<dbReference type="Proteomes" id="UP000197138">
    <property type="component" value="Unassembled WGS sequence"/>
</dbReference>
<sequence length="122" mass="13590">MPLSRNIIHSIGLTGIKAVGPSRRRSEPNRSATQALGRGERAGRASELGQALELGRARWSWAAEESWAAKRQLGRRREQLGYGRERLGRVSGDTGRIGHLNWVGSSRLDRTGLNRLGWTYEN</sequence>
<evidence type="ECO:0000313" key="2">
    <source>
        <dbReference type="EMBL" id="OWM74682.1"/>
    </source>
</evidence>
<accession>A0A218WRT2</accession>
<proteinExistence type="predicted"/>
<reference evidence="3" key="1">
    <citation type="journal article" date="2017" name="Plant J.">
        <title>The pomegranate (Punica granatum L.) genome and the genomics of punicalagin biosynthesis.</title>
        <authorList>
            <person name="Qin G."/>
            <person name="Xu C."/>
            <person name="Ming R."/>
            <person name="Tang H."/>
            <person name="Guyot R."/>
            <person name="Kramer E.M."/>
            <person name="Hu Y."/>
            <person name="Yi X."/>
            <person name="Qi Y."/>
            <person name="Xu X."/>
            <person name="Gao Z."/>
            <person name="Pan H."/>
            <person name="Jian J."/>
            <person name="Tian Y."/>
            <person name="Yue Z."/>
            <person name="Xu Y."/>
        </authorList>
    </citation>
    <scope>NUCLEOTIDE SEQUENCE [LARGE SCALE GENOMIC DNA]</scope>
    <source>
        <strain evidence="3">cv. Dabenzi</strain>
    </source>
</reference>
<organism evidence="2 3">
    <name type="scientific">Punica granatum</name>
    <name type="common">Pomegranate</name>
    <dbReference type="NCBI Taxonomy" id="22663"/>
    <lineage>
        <taxon>Eukaryota</taxon>
        <taxon>Viridiplantae</taxon>
        <taxon>Streptophyta</taxon>
        <taxon>Embryophyta</taxon>
        <taxon>Tracheophyta</taxon>
        <taxon>Spermatophyta</taxon>
        <taxon>Magnoliopsida</taxon>
        <taxon>eudicotyledons</taxon>
        <taxon>Gunneridae</taxon>
        <taxon>Pentapetalae</taxon>
        <taxon>rosids</taxon>
        <taxon>malvids</taxon>
        <taxon>Myrtales</taxon>
        <taxon>Lythraceae</taxon>
        <taxon>Punica</taxon>
    </lineage>
</organism>